<sequence>MRITNRMLGQNVVNNINRNLEYMYRVQEQMSTGKRVNRPSDDPIVVARVLAFKTSIAANDQYKKNMEDAKGWIDASESALGMATDVLQRARELAVYGANGTMPEESMQALGEEVEQLLDEMVQVANTSYGGRYLFGGTVTTKVPFNKISDTNNLQYPVAYQGDTGSLNWEIAPGVVLPVNENGRKVFVEAVDDGSGGNLSLFKLLSDLSGALKSGDYGQVEASLGKFDQAIDHLLNIRAALGAKSNRMEMAMSRLNDTQIGLTTTMSKLEDVDLAETVMNYKNRENVYLASLATGAMVLQPSLIDYLR</sequence>
<reference evidence="6 7" key="1">
    <citation type="submission" date="2018-03" db="EMBL/GenBank/DDBJ databases">
        <title>Genome sequence of Moorella humiferrea DSM 23265.</title>
        <authorList>
            <person name="Poehlein A."/>
            <person name="Daniel R."/>
        </authorList>
    </citation>
    <scope>NUCLEOTIDE SEQUENCE [LARGE SCALE GENOMIC DNA]</scope>
    <source>
        <strain evidence="6 7">DSM 23265</strain>
    </source>
</reference>
<comment type="subcellular location">
    <subcellularLocation>
        <location evidence="1">Bacterial flagellum</location>
    </subcellularLocation>
</comment>
<evidence type="ECO:0000256" key="1">
    <source>
        <dbReference type="ARBA" id="ARBA00004365"/>
    </source>
</evidence>
<dbReference type="InterPro" id="IPR046358">
    <property type="entry name" value="Flagellin_C"/>
</dbReference>
<dbReference type="GO" id="GO:0009424">
    <property type="term" value="C:bacterial-type flagellum hook"/>
    <property type="evidence" value="ECO:0007669"/>
    <property type="project" value="InterPro"/>
</dbReference>
<dbReference type="SUPFAM" id="SSF64518">
    <property type="entry name" value="Phase 1 flagellin"/>
    <property type="match status" value="1"/>
</dbReference>
<dbReference type="RefSeq" id="WP_106006017.1">
    <property type="nucleotide sequence ID" value="NZ_CP136419.1"/>
</dbReference>
<dbReference type="EMBL" id="PVXM01000049">
    <property type="protein sequence ID" value="PRR70307.1"/>
    <property type="molecule type" value="Genomic_DNA"/>
</dbReference>
<dbReference type="InterPro" id="IPR001029">
    <property type="entry name" value="Flagellin_N"/>
</dbReference>
<dbReference type="InterPro" id="IPR013384">
    <property type="entry name" value="Flagell_FlgL"/>
</dbReference>
<dbReference type="PANTHER" id="PTHR42792">
    <property type="entry name" value="FLAGELLIN"/>
    <property type="match status" value="1"/>
</dbReference>
<evidence type="ECO:0000256" key="3">
    <source>
        <dbReference type="ARBA" id="ARBA00023143"/>
    </source>
</evidence>
<dbReference type="Pfam" id="PF00700">
    <property type="entry name" value="Flagellin_C"/>
    <property type="match status" value="1"/>
</dbReference>
<name>A0A2T0AN68_9FIRM</name>
<comment type="similarity">
    <text evidence="2">Belongs to the bacterial flagellin family.</text>
</comment>
<comment type="caution">
    <text evidence="6">The sequence shown here is derived from an EMBL/GenBank/DDBJ whole genome shotgun (WGS) entry which is preliminary data.</text>
</comment>
<accession>A0A2T0AN68</accession>
<keyword evidence="6" id="KW-0969">Cilium</keyword>
<organism evidence="6 7">
    <name type="scientific">Neomoorella humiferrea</name>
    <dbReference type="NCBI Taxonomy" id="676965"/>
    <lineage>
        <taxon>Bacteria</taxon>
        <taxon>Bacillati</taxon>
        <taxon>Bacillota</taxon>
        <taxon>Clostridia</taxon>
        <taxon>Neomoorellales</taxon>
        <taxon>Neomoorellaceae</taxon>
        <taxon>Neomoorella</taxon>
    </lineage>
</organism>
<evidence type="ECO:0000313" key="7">
    <source>
        <dbReference type="Proteomes" id="UP000238415"/>
    </source>
</evidence>
<feature type="domain" description="Flagellin N-terminal" evidence="4">
    <location>
        <begin position="5"/>
        <end position="140"/>
    </location>
</feature>
<feature type="domain" description="Flagellin C-terminal" evidence="5">
    <location>
        <begin position="225"/>
        <end position="293"/>
    </location>
</feature>
<keyword evidence="6" id="KW-0966">Cell projection</keyword>
<gene>
    <name evidence="6" type="primary">flgL</name>
    <name evidence="6" type="ORF">MOHU_20980</name>
</gene>
<proteinExistence type="inferred from homology"/>
<dbReference type="PRINTS" id="PR00207">
    <property type="entry name" value="FLAGELLIN"/>
</dbReference>
<keyword evidence="3" id="KW-0975">Bacterial flagellum</keyword>
<keyword evidence="6" id="KW-0282">Flagellum</keyword>
<dbReference type="NCBIfam" id="TIGR02550">
    <property type="entry name" value="flagell_flgL"/>
    <property type="match status" value="1"/>
</dbReference>
<protein>
    <submittedName>
        <fullName evidence="6">Flagellar hook-associated protein 3</fullName>
    </submittedName>
</protein>
<dbReference type="Proteomes" id="UP000238415">
    <property type="component" value="Unassembled WGS sequence"/>
</dbReference>
<dbReference type="Pfam" id="PF00669">
    <property type="entry name" value="Flagellin_N"/>
    <property type="match status" value="1"/>
</dbReference>
<evidence type="ECO:0000313" key="6">
    <source>
        <dbReference type="EMBL" id="PRR70307.1"/>
    </source>
</evidence>
<dbReference type="GO" id="GO:0071973">
    <property type="term" value="P:bacterial-type flagellum-dependent cell motility"/>
    <property type="evidence" value="ECO:0007669"/>
    <property type="project" value="InterPro"/>
</dbReference>
<keyword evidence="7" id="KW-1185">Reference proteome</keyword>
<dbReference type="Gene3D" id="1.20.1330.10">
    <property type="entry name" value="f41 fragment of flagellin, N-terminal domain"/>
    <property type="match status" value="1"/>
</dbReference>
<dbReference type="InterPro" id="IPR001492">
    <property type="entry name" value="Flagellin"/>
</dbReference>
<evidence type="ECO:0000259" key="5">
    <source>
        <dbReference type="Pfam" id="PF00700"/>
    </source>
</evidence>
<dbReference type="GO" id="GO:0005198">
    <property type="term" value="F:structural molecule activity"/>
    <property type="evidence" value="ECO:0007669"/>
    <property type="project" value="InterPro"/>
</dbReference>
<dbReference type="OrthoDB" id="9758307at2"/>
<dbReference type="PANTHER" id="PTHR42792:SF1">
    <property type="entry name" value="FLAGELLAR HOOK-ASSOCIATED PROTEIN 3"/>
    <property type="match status" value="1"/>
</dbReference>
<evidence type="ECO:0000256" key="2">
    <source>
        <dbReference type="ARBA" id="ARBA00005709"/>
    </source>
</evidence>
<evidence type="ECO:0000259" key="4">
    <source>
        <dbReference type="Pfam" id="PF00669"/>
    </source>
</evidence>
<dbReference type="AlphaFoldDB" id="A0A2T0AN68"/>